<keyword evidence="3" id="KW-1185">Reference proteome</keyword>
<name>A0AAV7PTI8_PLEWA</name>
<evidence type="ECO:0000313" key="3">
    <source>
        <dbReference type="Proteomes" id="UP001066276"/>
    </source>
</evidence>
<evidence type="ECO:0000313" key="2">
    <source>
        <dbReference type="EMBL" id="KAJ1131616.1"/>
    </source>
</evidence>
<dbReference type="EMBL" id="JANPWB010000011">
    <property type="protein sequence ID" value="KAJ1131616.1"/>
    <property type="molecule type" value="Genomic_DNA"/>
</dbReference>
<reference evidence="2" key="1">
    <citation type="journal article" date="2022" name="bioRxiv">
        <title>Sequencing and chromosome-scale assembly of the giantPleurodeles waltlgenome.</title>
        <authorList>
            <person name="Brown T."/>
            <person name="Elewa A."/>
            <person name="Iarovenko S."/>
            <person name="Subramanian E."/>
            <person name="Araus A.J."/>
            <person name="Petzold A."/>
            <person name="Susuki M."/>
            <person name="Suzuki K.-i.T."/>
            <person name="Hayashi T."/>
            <person name="Toyoda A."/>
            <person name="Oliveira C."/>
            <person name="Osipova E."/>
            <person name="Leigh N.D."/>
            <person name="Simon A."/>
            <person name="Yun M.H."/>
        </authorList>
    </citation>
    <scope>NUCLEOTIDE SEQUENCE</scope>
    <source>
        <strain evidence="2">20211129_DDA</strain>
        <tissue evidence="2">Liver</tissue>
    </source>
</reference>
<protein>
    <submittedName>
        <fullName evidence="2">Uncharacterized protein</fullName>
    </submittedName>
</protein>
<feature type="compositionally biased region" description="Basic and acidic residues" evidence="1">
    <location>
        <begin position="22"/>
        <end position="39"/>
    </location>
</feature>
<dbReference type="AlphaFoldDB" id="A0AAV7PTI8"/>
<dbReference type="Proteomes" id="UP001066276">
    <property type="component" value="Chromosome 7"/>
</dbReference>
<sequence length="67" mass="7878">MRRFRHHQREPSAMRSPGDPVPIKEETHQKRTENKKSDASAEETEGQNVDWRQANIEKEVTSYLESL</sequence>
<comment type="caution">
    <text evidence="2">The sequence shown here is derived from an EMBL/GenBank/DDBJ whole genome shotgun (WGS) entry which is preliminary data.</text>
</comment>
<organism evidence="2 3">
    <name type="scientific">Pleurodeles waltl</name>
    <name type="common">Iberian ribbed newt</name>
    <dbReference type="NCBI Taxonomy" id="8319"/>
    <lineage>
        <taxon>Eukaryota</taxon>
        <taxon>Metazoa</taxon>
        <taxon>Chordata</taxon>
        <taxon>Craniata</taxon>
        <taxon>Vertebrata</taxon>
        <taxon>Euteleostomi</taxon>
        <taxon>Amphibia</taxon>
        <taxon>Batrachia</taxon>
        <taxon>Caudata</taxon>
        <taxon>Salamandroidea</taxon>
        <taxon>Salamandridae</taxon>
        <taxon>Pleurodelinae</taxon>
        <taxon>Pleurodeles</taxon>
    </lineage>
</organism>
<accession>A0AAV7PTI8</accession>
<gene>
    <name evidence="2" type="ORF">NDU88_009951</name>
</gene>
<evidence type="ECO:0000256" key="1">
    <source>
        <dbReference type="SAM" id="MobiDB-lite"/>
    </source>
</evidence>
<proteinExistence type="predicted"/>
<feature type="region of interest" description="Disordered" evidence="1">
    <location>
        <begin position="1"/>
        <end position="53"/>
    </location>
</feature>